<protein>
    <submittedName>
        <fullName evidence="1">Uncharacterized protein</fullName>
    </submittedName>
</protein>
<dbReference type="AlphaFoldDB" id="A0A382QIY6"/>
<dbReference type="EMBL" id="UINC01114565">
    <property type="protein sequence ID" value="SVC84957.1"/>
    <property type="molecule type" value="Genomic_DNA"/>
</dbReference>
<proteinExistence type="predicted"/>
<reference evidence="1" key="1">
    <citation type="submission" date="2018-05" db="EMBL/GenBank/DDBJ databases">
        <authorList>
            <person name="Lanie J.A."/>
            <person name="Ng W.-L."/>
            <person name="Kazmierczak K.M."/>
            <person name="Andrzejewski T.M."/>
            <person name="Davidsen T.M."/>
            <person name="Wayne K.J."/>
            <person name="Tettelin H."/>
            <person name="Glass J.I."/>
            <person name="Rusch D."/>
            <person name="Podicherti R."/>
            <person name="Tsui H.-C.T."/>
            <person name="Winkler M.E."/>
        </authorList>
    </citation>
    <scope>NUCLEOTIDE SEQUENCE</scope>
</reference>
<accession>A0A382QIY6</accession>
<dbReference type="Pfam" id="PF07040">
    <property type="entry name" value="DUF1326"/>
    <property type="match status" value="1"/>
</dbReference>
<evidence type="ECO:0000313" key="1">
    <source>
        <dbReference type="EMBL" id="SVC84957.1"/>
    </source>
</evidence>
<organism evidence="1">
    <name type="scientific">marine metagenome</name>
    <dbReference type="NCBI Taxonomy" id="408172"/>
    <lineage>
        <taxon>unclassified sequences</taxon>
        <taxon>metagenomes</taxon>
        <taxon>ecological metagenomes</taxon>
    </lineage>
</organism>
<dbReference type="InterPro" id="IPR009758">
    <property type="entry name" value="DUF1326"/>
</dbReference>
<sequence length="105" mass="12003">MSGKFGGSFERFMRLTADFKGIKYVPIEYKTEGPTRSVSIPQVMDFNVEGFIQPIQTEPVNVENMGTWRIGPVTVARGTQSTYVDHGMNWDNTGKVGYYRRFERP</sequence>
<gene>
    <name evidence="1" type="ORF">METZ01_LOCUS337811</name>
</gene>
<name>A0A382QIY6_9ZZZZ</name>